<accession>A0A6J2YD24</accession>
<evidence type="ECO:0000313" key="2">
    <source>
        <dbReference type="Proteomes" id="UP000504635"/>
    </source>
</evidence>
<evidence type="ECO:0000259" key="1">
    <source>
        <dbReference type="Pfam" id="PF00078"/>
    </source>
</evidence>
<reference evidence="3" key="1">
    <citation type="submission" date="2025-08" db="UniProtKB">
        <authorList>
            <consortium name="RefSeq"/>
        </authorList>
    </citation>
    <scope>IDENTIFICATION</scope>
    <source>
        <tissue evidence="3">Gonads</tissue>
    </source>
</reference>
<dbReference type="OrthoDB" id="6770921at2759"/>
<dbReference type="GeneID" id="115886156"/>
<dbReference type="Pfam" id="PF00078">
    <property type="entry name" value="RVT_1"/>
    <property type="match status" value="1"/>
</dbReference>
<feature type="domain" description="Reverse transcriptase" evidence="1">
    <location>
        <begin position="139"/>
        <end position="224"/>
    </location>
</feature>
<dbReference type="RefSeq" id="XP_030761089.1">
    <property type="nucleotide sequence ID" value="XM_030905229.1"/>
</dbReference>
<dbReference type="InterPro" id="IPR000477">
    <property type="entry name" value="RT_dom"/>
</dbReference>
<name>A0A6J2YD24_SITOR</name>
<dbReference type="InParanoid" id="A0A6J2YD24"/>
<evidence type="ECO:0000313" key="3">
    <source>
        <dbReference type="RefSeq" id="XP_030761089.1"/>
    </source>
</evidence>
<dbReference type="AlphaFoldDB" id="A0A6J2YD24"/>
<dbReference type="PANTHER" id="PTHR19446">
    <property type="entry name" value="REVERSE TRANSCRIPTASES"/>
    <property type="match status" value="1"/>
</dbReference>
<proteinExistence type="predicted"/>
<organism evidence="2 3">
    <name type="scientific">Sitophilus oryzae</name>
    <name type="common">Rice weevil</name>
    <name type="synonym">Curculio oryzae</name>
    <dbReference type="NCBI Taxonomy" id="7048"/>
    <lineage>
        <taxon>Eukaryota</taxon>
        <taxon>Metazoa</taxon>
        <taxon>Ecdysozoa</taxon>
        <taxon>Arthropoda</taxon>
        <taxon>Hexapoda</taxon>
        <taxon>Insecta</taxon>
        <taxon>Pterygota</taxon>
        <taxon>Neoptera</taxon>
        <taxon>Endopterygota</taxon>
        <taxon>Coleoptera</taxon>
        <taxon>Polyphaga</taxon>
        <taxon>Cucujiformia</taxon>
        <taxon>Curculionidae</taxon>
        <taxon>Dryophthorinae</taxon>
        <taxon>Sitophilus</taxon>
    </lineage>
</organism>
<keyword evidence="2" id="KW-1185">Reference proteome</keyword>
<dbReference type="KEGG" id="soy:115886156"/>
<sequence>MITDKTIPHNKPDITVIDKQHNNAFVIDISIPNNHNMDRKHREKVEKYTELKREIKDMWRLNEVKIVPIILTSMGLIPINLKNSLEDIGIQYKTYREIPLELLKYGTDKLYKQLDSFFQKCLNGENIPKEWKTSYIITIHKKGSKDDCDNYRGISVLSSVSRFYGKLVKKRIEEEYRDMEAEEQAGFRAGRSTVDHLFTLTQIIEKKMARNQEIHLLYVDLKKA</sequence>
<protein>
    <submittedName>
        <fullName evidence="3">Uncharacterized protein LOC115886156</fullName>
    </submittedName>
</protein>
<dbReference type="Proteomes" id="UP000504635">
    <property type="component" value="Unplaced"/>
</dbReference>
<gene>
    <name evidence="3" type="primary">LOC115886156</name>
</gene>